<name>A0A0Q3HP74_BRADI</name>
<dbReference type="PANTHER" id="PTHR27007">
    <property type="match status" value="1"/>
</dbReference>
<evidence type="ECO:0000256" key="1">
    <source>
        <dbReference type="ARBA" id="ARBA00022741"/>
    </source>
</evidence>
<dbReference type="Pfam" id="PF00069">
    <property type="entry name" value="Pkinase"/>
    <property type="match status" value="1"/>
</dbReference>
<dbReference type="PROSITE" id="PS00108">
    <property type="entry name" value="PROTEIN_KINASE_ST"/>
    <property type="match status" value="1"/>
</dbReference>
<evidence type="ECO:0000313" key="4">
    <source>
        <dbReference type="EMBL" id="KQJ89891.1"/>
    </source>
</evidence>
<evidence type="ECO:0000256" key="2">
    <source>
        <dbReference type="ARBA" id="ARBA00022840"/>
    </source>
</evidence>
<dbReference type="AlphaFoldDB" id="A0A0Q3HP74"/>
<reference evidence="4 5" key="1">
    <citation type="journal article" date="2010" name="Nature">
        <title>Genome sequencing and analysis of the model grass Brachypodium distachyon.</title>
        <authorList>
            <consortium name="International Brachypodium Initiative"/>
        </authorList>
    </citation>
    <scope>NUCLEOTIDE SEQUENCE [LARGE SCALE GENOMIC DNA]</scope>
    <source>
        <strain evidence="4 5">Bd21</strain>
    </source>
</reference>
<dbReference type="GO" id="GO:0005524">
    <property type="term" value="F:ATP binding"/>
    <property type="evidence" value="ECO:0007669"/>
    <property type="project" value="UniProtKB-KW"/>
</dbReference>
<dbReference type="STRING" id="15368.A0A0Q3HP74"/>
<dbReference type="SUPFAM" id="SSF56112">
    <property type="entry name" value="Protein kinase-like (PK-like)"/>
    <property type="match status" value="1"/>
</dbReference>
<proteinExistence type="predicted"/>
<dbReference type="InterPro" id="IPR050528">
    <property type="entry name" value="L-type_Lectin-RKs"/>
</dbReference>
<dbReference type="InterPro" id="IPR000719">
    <property type="entry name" value="Prot_kinase_dom"/>
</dbReference>
<evidence type="ECO:0000313" key="6">
    <source>
        <dbReference type="Proteomes" id="UP000008810"/>
    </source>
</evidence>
<dbReference type="PROSITE" id="PS50011">
    <property type="entry name" value="PROTEIN_KINASE_DOM"/>
    <property type="match status" value="1"/>
</dbReference>
<evidence type="ECO:0000259" key="3">
    <source>
        <dbReference type="PROSITE" id="PS50011"/>
    </source>
</evidence>
<reference evidence="5" key="3">
    <citation type="submission" date="2018-08" db="UniProtKB">
        <authorList>
            <consortium name="EnsemblPlants"/>
        </authorList>
    </citation>
    <scope>IDENTIFICATION</scope>
    <source>
        <strain evidence="5">cv. Bd21</strain>
    </source>
</reference>
<dbReference type="GO" id="GO:0004672">
    <property type="term" value="F:protein kinase activity"/>
    <property type="evidence" value="ECO:0007669"/>
    <property type="project" value="InterPro"/>
</dbReference>
<dbReference type="EnsemblPlants" id="KQJ89891">
    <property type="protein sequence ID" value="KQJ89891"/>
    <property type="gene ID" value="BRADI_4g28336v3"/>
</dbReference>
<sequence length="210" mass="23042">MPGGSLDTHLYSPDRNLTWSQRYEIALALGSALRYLHTDCEQCVVHGDIKPANVMLDASGNAKLGDFGLARLADHGAEPQTTQVVAGTVGYIDPELINSRSPSTECDVYSFGVVLLEIACGRRPTSLLMQEGQAQASATALLAAVREMYHRDLVLDAADRRLDGGFDRLQMERLLVTGLWCAQQDPIQRPSITQAMDMQLRTSLTRIQLI</sequence>
<dbReference type="OrthoDB" id="671821at2759"/>
<keyword evidence="1" id="KW-0547">Nucleotide-binding</keyword>
<reference evidence="4" key="2">
    <citation type="submission" date="2017-06" db="EMBL/GenBank/DDBJ databases">
        <title>WGS assembly of Brachypodium distachyon.</title>
        <authorList>
            <consortium name="The International Brachypodium Initiative"/>
            <person name="Lucas S."/>
            <person name="Harmon-Smith M."/>
            <person name="Lail K."/>
            <person name="Tice H."/>
            <person name="Grimwood J."/>
            <person name="Bruce D."/>
            <person name="Barry K."/>
            <person name="Shu S."/>
            <person name="Lindquist E."/>
            <person name="Wang M."/>
            <person name="Pitluck S."/>
            <person name="Vogel J.P."/>
            <person name="Garvin D.F."/>
            <person name="Mockler T.C."/>
            <person name="Schmutz J."/>
            <person name="Rokhsar D."/>
            <person name="Bevan M.W."/>
        </authorList>
    </citation>
    <scope>NUCLEOTIDE SEQUENCE</scope>
    <source>
        <strain evidence="4">Bd21</strain>
    </source>
</reference>
<keyword evidence="2" id="KW-0067">ATP-binding</keyword>
<dbReference type="EMBL" id="CM000883">
    <property type="protein sequence ID" value="KQJ89891.1"/>
    <property type="molecule type" value="Genomic_DNA"/>
</dbReference>
<dbReference type="Proteomes" id="UP000008810">
    <property type="component" value="Chromosome 4"/>
</dbReference>
<protein>
    <recommendedName>
        <fullName evidence="3">Protein kinase domain-containing protein</fullName>
    </recommendedName>
</protein>
<dbReference type="InterPro" id="IPR008271">
    <property type="entry name" value="Ser/Thr_kinase_AS"/>
</dbReference>
<dbReference type="GO" id="GO:0005886">
    <property type="term" value="C:plasma membrane"/>
    <property type="evidence" value="ECO:0000318"/>
    <property type="project" value="GO_Central"/>
</dbReference>
<gene>
    <name evidence="4" type="ORF">BRADI_4g28336v3</name>
</gene>
<feature type="domain" description="Protein kinase" evidence="3">
    <location>
        <begin position="1"/>
        <end position="204"/>
    </location>
</feature>
<dbReference type="FunFam" id="1.10.510.10:FF:000522">
    <property type="entry name" value="L-type lectin-domain containing receptor kinase IX.1"/>
    <property type="match status" value="1"/>
</dbReference>
<dbReference type="Gramene" id="KQJ89891">
    <property type="protein sequence ID" value="KQJ89891"/>
    <property type="gene ID" value="BRADI_4g28336v3"/>
</dbReference>
<dbReference type="SMART" id="SM00220">
    <property type="entry name" value="S_TKc"/>
    <property type="match status" value="1"/>
</dbReference>
<dbReference type="Gene3D" id="1.10.510.10">
    <property type="entry name" value="Transferase(Phosphotransferase) domain 1"/>
    <property type="match status" value="1"/>
</dbReference>
<accession>A0A0Q3HP74</accession>
<organism evidence="4">
    <name type="scientific">Brachypodium distachyon</name>
    <name type="common">Purple false brome</name>
    <name type="synonym">Trachynia distachya</name>
    <dbReference type="NCBI Taxonomy" id="15368"/>
    <lineage>
        <taxon>Eukaryota</taxon>
        <taxon>Viridiplantae</taxon>
        <taxon>Streptophyta</taxon>
        <taxon>Embryophyta</taxon>
        <taxon>Tracheophyta</taxon>
        <taxon>Spermatophyta</taxon>
        <taxon>Magnoliopsida</taxon>
        <taxon>Liliopsida</taxon>
        <taxon>Poales</taxon>
        <taxon>Poaceae</taxon>
        <taxon>BOP clade</taxon>
        <taxon>Pooideae</taxon>
        <taxon>Stipodae</taxon>
        <taxon>Brachypodieae</taxon>
        <taxon>Brachypodium</taxon>
    </lineage>
</organism>
<dbReference type="InterPro" id="IPR011009">
    <property type="entry name" value="Kinase-like_dom_sf"/>
</dbReference>
<evidence type="ECO:0000313" key="5">
    <source>
        <dbReference type="EnsemblPlants" id="KQJ89891"/>
    </source>
</evidence>
<keyword evidence="6" id="KW-1185">Reference proteome</keyword>
<dbReference type="InParanoid" id="A0A0Q3HP74"/>